<dbReference type="STRING" id="1089455.MOPEL_113_00170"/>
<evidence type="ECO:0000313" key="3">
    <source>
        <dbReference type="Proteomes" id="UP000004367"/>
    </source>
</evidence>
<dbReference type="Pfam" id="PF13276">
    <property type="entry name" value="HTH_21"/>
    <property type="match status" value="1"/>
</dbReference>
<dbReference type="InterPro" id="IPR025948">
    <property type="entry name" value="HTH-like_dom"/>
</dbReference>
<gene>
    <name evidence="2" type="ORF">MOPEL_113_00170</name>
</gene>
<sequence>MAYIDAHRHDVVDEREVGVEPICAVLKDAGVQIAPSSYYAAKTRPPSARALRDVELTELIGQVHRENLGVYGARKVHRQLVRQDVDVARCTVERLMRAGLLQHQVASDRAGLRGRLGGWMSWSSPIHGSSARMSCASPAVVNLG</sequence>
<comment type="caution">
    <text evidence="2">The sequence shown here is derived from an EMBL/GenBank/DDBJ whole genome shotgun (WGS) entry which is preliminary data.</text>
</comment>
<protein>
    <submittedName>
        <fullName evidence="2">Putative transposase</fullName>
    </submittedName>
</protein>
<accession>H5UUC9</accession>
<dbReference type="RefSeq" id="WP_009483180.1">
    <property type="nucleotide sequence ID" value="NZ_BAFE01000084.1"/>
</dbReference>
<dbReference type="AlphaFoldDB" id="H5UUC9"/>
<dbReference type="eggNOG" id="COG2801">
    <property type="taxonomic scope" value="Bacteria"/>
</dbReference>
<organism evidence="2 3">
    <name type="scientific">Mobilicoccus pelagius NBRC 104925</name>
    <dbReference type="NCBI Taxonomy" id="1089455"/>
    <lineage>
        <taxon>Bacteria</taxon>
        <taxon>Bacillati</taxon>
        <taxon>Actinomycetota</taxon>
        <taxon>Actinomycetes</taxon>
        <taxon>Micrococcales</taxon>
        <taxon>Dermatophilaceae</taxon>
        <taxon>Mobilicoccus</taxon>
    </lineage>
</organism>
<dbReference type="EMBL" id="BAFE01000084">
    <property type="protein sequence ID" value="GAB49337.1"/>
    <property type="molecule type" value="Genomic_DNA"/>
</dbReference>
<reference evidence="2 3" key="1">
    <citation type="submission" date="2012-02" db="EMBL/GenBank/DDBJ databases">
        <title>Whole genome shotgun sequence of Mobilicoccus pelagius NBRC 104925.</title>
        <authorList>
            <person name="Yoshida Y."/>
            <person name="Hosoyama A."/>
            <person name="Tsuchikane K."/>
            <person name="Katsumata H."/>
            <person name="Yamazaki S."/>
            <person name="Fujita N."/>
        </authorList>
    </citation>
    <scope>NUCLEOTIDE SEQUENCE [LARGE SCALE GENOMIC DNA]</scope>
    <source>
        <strain evidence="2 3">NBRC 104925</strain>
    </source>
</reference>
<proteinExistence type="predicted"/>
<evidence type="ECO:0000313" key="2">
    <source>
        <dbReference type="EMBL" id="GAB49337.1"/>
    </source>
</evidence>
<evidence type="ECO:0000259" key="1">
    <source>
        <dbReference type="Pfam" id="PF13276"/>
    </source>
</evidence>
<name>H5UUC9_9MICO</name>
<feature type="domain" description="HTH-like" evidence="1">
    <location>
        <begin position="53"/>
        <end position="98"/>
    </location>
</feature>
<dbReference type="OrthoDB" id="4281720at2"/>
<dbReference type="Proteomes" id="UP000004367">
    <property type="component" value="Unassembled WGS sequence"/>
</dbReference>
<keyword evidence="3" id="KW-1185">Reference proteome</keyword>